<dbReference type="GO" id="GO:0008270">
    <property type="term" value="F:zinc ion binding"/>
    <property type="evidence" value="ECO:0007669"/>
    <property type="project" value="UniProtKB-KW"/>
</dbReference>
<gene>
    <name evidence="10" type="ORF">MCOR_9396</name>
</gene>
<organism evidence="10 11">
    <name type="scientific">Mytilus coruscus</name>
    <name type="common">Sea mussel</name>
    <dbReference type="NCBI Taxonomy" id="42192"/>
    <lineage>
        <taxon>Eukaryota</taxon>
        <taxon>Metazoa</taxon>
        <taxon>Spiralia</taxon>
        <taxon>Lophotrochozoa</taxon>
        <taxon>Mollusca</taxon>
        <taxon>Bivalvia</taxon>
        <taxon>Autobranchia</taxon>
        <taxon>Pteriomorphia</taxon>
        <taxon>Mytilida</taxon>
        <taxon>Mytiloidea</taxon>
        <taxon>Mytilidae</taxon>
        <taxon>Mytilinae</taxon>
        <taxon>Mytilus</taxon>
    </lineage>
</organism>
<keyword evidence="6 8" id="KW-0810">Translation regulation</keyword>
<evidence type="ECO:0000259" key="9">
    <source>
        <dbReference type="PROSITE" id="PS51522"/>
    </source>
</evidence>
<evidence type="ECO:0000256" key="3">
    <source>
        <dbReference type="ARBA" id="ARBA00022723"/>
    </source>
</evidence>
<evidence type="ECO:0000256" key="1">
    <source>
        <dbReference type="ARBA" id="ARBA00004496"/>
    </source>
</evidence>
<proteinExistence type="inferred from homology"/>
<evidence type="ECO:0000256" key="4">
    <source>
        <dbReference type="ARBA" id="ARBA00022771"/>
    </source>
</evidence>
<keyword evidence="11" id="KW-1185">Reference proteome</keyword>
<name>A0A6J8AMC7_MYTCO</name>
<feature type="domain" description="Nanos-type" evidence="9">
    <location>
        <begin position="157"/>
        <end position="211"/>
    </location>
</feature>
<keyword evidence="4 8" id="KW-0863">Zinc-finger</keyword>
<dbReference type="Proteomes" id="UP000507470">
    <property type="component" value="Unassembled WGS sequence"/>
</dbReference>
<dbReference type="InterPro" id="IPR008705">
    <property type="entry name" value="Nanos/Xcar2"/>
</dbReference>
<comment type="similarity">
    <text evidence="8">Belongs to the nanos family.</text>
</comment>
<dbReference type="GO" id="GO:0005737">
    <property type="term" value="C:cytoplasm"/>
    <property type="evidence" value="ECO:0007669"/>
    <property type="project" value="UniProtKB-SubCell"/>
</dbReference>
<evidence type="ECO:0000256" key="7">
    <source>
        <dbReference type="ARBA" id="ARBA00022884"/>
    </source>
</evidence>
<keyword evidence="2" id="KW-0963">Cytoplasm</keyword>
<evidence type="ECO:0000256" key="5">
    <source>
        <dbReference type="ARBA" id="ARBA00022833"/>
    </source>
</evidence>
<dbReference type="PROSITE" id="PS51522">
    <property type="entry name" value="ZF_NANOS"/>
    <property type="match status" value="1"/>
</dbReference>
<evidence type="ECO:0000256" key="6">
    <source>
        <dbReference type="ARBA" id="ARBA00022845"/>
    </source>
</evidence>
<dbReference type="InterPro" id="IPR038129">
    <property type="entry name" value="Nanos_sf"/>
</dbReference>
<dbReference type="InterPro" id="IPR024161">
    <property type="entry name" value="Znf_nanos-typ"/>
</dbReference>
<evidence type="ECO:0000313" key="11">
    <source>
        <dbReference type="Proteomes" id="UP000507470"/>
    </source>
</evidence>
<dbReference type="GO" id="GO:0006417">
    <property type="term" value="P:regulation of translation"/>
    <property type="evidence" value="ECO:0007669"/>
    <property type="project" value="UniProtKB-UniRule"/>
</dbReference>
<dbReference type="GO" id="GO:0003723">
    <property type="term" value="F:RNA binding"/>
    <property type="evidence" value="ECO:0007669"/>
    <property type="project" value="UniProtKB-UniRule"/>
</dbReference>
<accession>A0A6J8AMC7</accession>
<comment type="subcellular location">
    <subcellularLocation>
        <location evidence="1">Cytoplasm</location>
    </subcellularLocation>
</comment>
<dbReference type="Pfam" id="PF05741">
    <property type="entry name" value="zf-nanos"/>
    <property type="match status" value="1"/>
</dbReference>
<evidence type="ECO:0000256" key="2">
    <source>
        <dbReference type="ARBA" id="ARBA00022490"/>
    </source>
</evidence>
<keyword evidence="7 8" id="KW-0694">RNA-binding</keyword>
<dbReference type="OrthoDB" id="10010129at2759"/>
<keyword evidence="5" id="KW-0862">Zinc</keyword>
<protein>
    <submittedName>
        <fullName evidence="10">NANOS3</fullName>
    </submittedName>
</protein>
<sequence length="238" mass="27134">MEYSPFKDYLNLSSLLFKDNLTEEHVEKTPEPLSDIEVDYWTNSISSIEDILSSEPFTSDSVSDEDLDVFENMPDTEDNMMTVQIYNNNQNQLCRSDSLSSEETASSGENSFSDDGYSSDYILSAFLRQLNCNTDNMLQGPLQYQIMQAKPVSDEKYCILCKRNGETREYYTTHVLKDNRGKVICPVLRKYVCPKCKATGDNAHTLRHCPFSDTQGSSTTETCYTLRSSCGRRRKKIA</sequence>
<dbReference type="Gene3D" id="4.10.60.30">
    <property type="entry name" value="Nanos, RNA-binding domain"/>
    <property type="match status" value="1"/>
</dbReference>
<dbReference type="EMBL" id="CACVKT020001725">
    <property type="protein sequence ID" value="CAC5370626.1"/>
    <property type="molecule type" value="Genomic_DNA"/>
</dbReference>
<reference evidence="10 11" key="1">
    <citation type="submission" date="2020-06" db="EMBL/GenBank/DDBJ databases">
        <authorList>
            <person name="Li R."/>
            <person name="Bekaert M."/>
        </authorList>
    </citation>
    <scope>NUCLEOTIDE SEQUENCE [LARGE SCALE GENOMIC DNA]</scope>
    <source>
        <strain evidence="11">wild</strain>
    </source>
</reference>
<keyword evidence="3" id="KW-0479">Metal-binding</keyword>
<dbReference type="PANTHER" id="PTHR12887">
    <property type="entry name" value="NANOS PROTEIN"/>
    <property type="match status" value="1"/>
</dbReference>
<evidence type="ECO:0000256" key="8">
    <source>
        <dbReference type="PROSITE-ProRule" id="PRU00855"/>
    </source>
</evidence>
<dbReference type="AlphaFoldDB" id="A0A6J8AMC7"/>
<evidence type="ECO:0000313" key="10">
    <source>
        <dbReference type="EMBL" id="CAC5370626.1"/>
    </source>
</evidence>